<evidence type="ECO:0000313" key="2">
    <source>
        <dbReference type="EMBL" id="KEF61336.1"/>
    </source>
</evidence>
<dbReference type="AlphaFoldDB" id="A0A072PN91"/>
<dbReference type="GeneID" id="25277842"/>
<evidence type="ECO:0000259" key="1">
    <source>
        <dbReference type="PROSITE" id="PS51186"/>
    </source>
</evidence>
<dbReference type="GO" id="GO:0016747">
    <property type="term" value="F:acyltransferase activity, transferring groups other than amino-acyl groups"/>
    <property type="evidence" value="ECO:0007669"/>
    <property type="project" value="InterPro"/>
</dbReference>
<dbReference type="Proteomes" id="UP000027920">
    <property type="component" value="Unassembled WGS sequence"/>
</dbReference>
<dbReference type="RefSeq" id="XP_013263926.1">
    <property type="nucleotide sequence ID" value="XM_013408472.1"/>
</dbReference>
<protein>
    <recommendedName>
        <fullName evidence="1">N-acetyltransferase domain-containing protein</fullName>
    </recommendedName>
</protein>
<proteinExistence type="predicted"/>
<evidence type="ECO:0000313" key="3">
    <source>
        <dbReference type="Proteomes" id="UP000027920"/>
    </source>
</evidence>
<dbReference type="Pfam" id="PF13302">
    <property type="entry name" value="Acetyltransf_3"/>
    <property type="match status" value="1"/>
</dbReference>
<reference evidence="2 3" key="1">
    <citation type="submission" date="2013-03" db="EMBL/GenBank/DDBJ databases">
        <title>The Genome Sequence of Exophiala aquamarina CBS 119918.</title>
        <authorList>
            <consortium name="The Broad Institute Genomics Platform"/>
            <person name="Cuomo C."/>
            <person name="de Hoog S."/>
            <person name="Gorbushina A."/>
            <person name="Walker B."/>
            <person name="Young S.K."/>
            <person name="Zeng Q."/>
            <person name="Gargeya S."/>
            <person name="Fitzgerald M."/>
            <person name="Haas B."/>
            <person name="Abouelleil A."/>
            <person name="Allen A.W."/>
            <person name="Alvarado L."/>
            <person name="Arachchi H.M."/>
            <person name="Berlin A.M."/>
            <person name="Chapman S.B."/>
            <person name="Gainer-Dewar J."/>
            <person name="Goldberg J."/>
            <person name="Griggs A."/>
            <person name="Gujja S."/>
            <person name="Hansen M."/>
            <person name="Howarth C."/>
            <person name="Imamovic A."/>
            <person name="Ireland A."/>
            <person name="Larimer J."/>
            <person name="McCowan C."/>
            <person name="Murphy C."/>
            <person name="Pearson M."/>
            <person name="Poon T.W."/>
            <person name="Priest M."/>
            <person name="Roberts A."/>
            <person name="Saif S."/>
            <person name="Shea T."/>
            <person name="Sisk P."/>
            <person name="Sykes S."/>
            <person name="Wortman J."/>
            <person name="Nusbaum C."/>
            <person name="Birren B."/>
        </authorList>
    </citation>
    <scope>NUCLEOTIDE SEQUENCE [LARGE SCALE GENOMIC DNA]</scope>
    <source>
        <strain evidence="2 3">CBS 119918</strain>
    </source>
</reference>
<dbReference type="PANTHER" id="PTHR43792">
    <property type="entry name" value="GNAT FAMILY, PUTATIVE (AFU_ORTHOLOGUE AFUA_3G00765)-RELATED-RELATED"/>
    <property type="match status" value="1"/>
</dbReference>
<feature type="domain" description="N-acetyltransferase" evidence="1">
    <location>
        <begin position="16"/>
        <end position="189"/>
    </location>
</feature>
<dbReference type="PROSITE" id="PS51186">
    <property type="entry name" value="GNAT"/>
    <property type="match status" value="1"/>
</dbReference>
<dbReference type="VEuPathDB" id="FungiDB:A1O9_02902"/>
<dbReference type="EMBL" id="AMGV01000002">
    <property type="protein sequence ID" value="KEF61336.1"/>
    <property type="molecule type" value="Genomic_DNA"/>
</dbReference>
<dbReference type="InterPro" id="IPR051531">
    <property type="entry name" value="N-acetyltransferase"/>
</dbReference>
<dbReference type="PANTHER" id="PTHR43792:SF1">
    <property type="entry name" value="N-ACETYLTRANSFERASE DOMAIN-CONTAINING PROTEIN"/>
    <property type="match status" value="1"/>
</dbReference>
<dbReference type="InterPro" id="IPR016181">
    <property type="entry name" value="Acyl_CoA_acyltransferase"/>
</dbReference>
<dbReference type="STRING" id="1182545.A0A072PN91"/>
<gene>
    <name evidence="2" type="ORF">A1O9_02902</name>
</gene>
<dbReference type="InterPro" id="IPR000182">
    <property type="entry name" value="GNAT_dom"/>
</dbReference>
<organism evidence="2 3">
    <name type="scientific">Exophiala aquamarina CBS 119918</name>
    <dbReference type="NCBI Taxonomy" id="1182545"/>
    <lineage>
        <taxon>Eukaryota</taxon>
        <taxon>Fungi</taxon>
        <taxon>Dikarya</taxon>
        <taxon>Ascomycota</taxon>
        <taxon>Pezizomycotina</taxon>
        <taxon>Eurotiomycetes</taxon>
        <taxon>Chaetothyriomycetidae</taxon>
        <taxon>Chaetothyriales</taxon>
        <taxon>Herpotrichiellaceae</taxon>
        <taxon>Exophiala</taxon>
    </lineage>
</organism>
<dbReference type="SUPFAM" id="SSF55729">
    <property type="entry name" value="Acyl-CoA N-acyltransferases (Nat)"/>
    <property type="match status" value="1"/>
</dbReference>
<name>A0A072PN91_9EURO</name>
<dbReference type="HOGENOM" id="CLU_1224621_0_0_1"/>
<dbReference type="OrthoDB" id="630895at2759"/>
<dbReference type="Gene3D" id="3.40.630.30">
    <property type="match status" value="1"/>
</dbReference>
<comment type="caution">
    <text evidence="2">The sequence shown here is derived from an EMBL/GenBank/DDBJ whole genome shotgun (WGS) entry which is preliminary data.</text>
</comment>
<accession>A0A072PN91</accession>
<sequence length="212" mass="23878">MTSIDGRFPPIYTDRLMIRLFDPSRAADYEAVLYLYNCEYTRSSVGDIGLHTKEQIDSRCHREAPRPADQSRPSPDYPWHLVYLRSDLSSDPIGIISLFTHIAFKLPAMGWAVREELTGHGYASEAGTAVLKWWVEDIGVENIYAGTFPHHRASQRVAEKIGFVNGGKLLVKFLNSEVKEGIYFVLPGADTRMEGLTLDFTKIPSVDNDQTP</sequence>
<keyword evidence="3" id="KW-1185">Reference proteome</keyword>